<dbReference type="EMBL" id="SGKU01000005">
    <property type="protein sequence ID" value="NFA41580.1"/>
    <property type="molecule type" value="Genomic_DNA"/>
</dbReference>
<keyword evidence="1" id="KW-0472">Membrane</keyword>
<organism evidence="3 4">
    <name type="scientific">Clostridium botulinum</name>
    <dbReference type="NCBI Taxonomy" id="1491"/>
    <lineage>
        <taxon>Bacteria</taxon>
        <taxon>Bacillati</taxon>
        <taxon>Bacillota</taxon>
        <taxon>Clostridia</taxon>
        <taxon>Eubacteriales</taxon>
        <taxon>Clostridiaceae</taxon>
        <taxon>Clostridium</taxon>
    </lineage>
</organism>
<dbReference type="AlphaFoldDB" id="A0A6M0SK99"/>
<evidence type="ECO:0000313" key="4">
    <source>
        <dbReference type="Proteomes" id="UP000472355"/>
    </source>
</evidence>
<dbReference type="InterPro" id="IPR040836">
    <property type="entry name" value="SAVED"/>
</dbReference>
<comment type="caution">
    <text evidence="3">The sequence shown here is derived from an EMBL/GenBank/DDBJ whole genome shotgun (WGS) entry which is preliminary data.</text>
</comment>
<proteinExistence type="predicted"/>
<sequence length="389" mass="44334">MKMSLIQGVTIIIAIIIVIIATVQGIKGNKSEEKGGTYETIVPLGLFNLGVFLITASIFRIEVYVIAMYAVSEEKERLSIINYIADSKTDLVLIVSGIVLIILSYLFYKRFINIGGIKLLNIQAYSDNSLQNFEKSEYKLNLTEAEYIDLVETWRITNSRGYQHCDFKDDIKNIINKIREQTLAFKSSSRGYKRAFMGIVPIPFLIYMGSIIPKLKFSEYLEIQNRNSNKLILLDTTGTIKYSPLQIRGDFNNSNKDDEIIIAVSTTAQIGDYNLVQFTNRQIDIRHIYLKEPGHGAIISVDQINNYAETIIEEILSIRRIKHNLKTVHLICASKPSLVFRLGQLIDNNTQLPIIISYQQNQGGQIEYPWGIYINHPQKQGQAVLWDEI</sequence>
<feature type="transmembrane region" description="Helical" evidence="1">
    <location>
        <begin position="91"/>
        <end position="108"/>
    </location>
</feature>
<dbReference type="Pfam" id="PF18145">
    <property type="entry name" value="SAVED"/>
    <property type="match status" value="1"/>
</dbReference>
<name>A0A6M0SK99_CLOBO</name>
<dbReference type="NCBIfam" id="NF033611">
    <property type="entry name" value="SAVED"/>
    <property type="match status" value="1"/>
</dbReference>
<evidence type="ECO:0000259" key="2">
    <source>
        <dbReference type="Pfam" id="PF18145"/>
    </source>
</evidence>
<protein>
    <submittedName>
        <fullName evidence="3">SAVED domain-containing protein</fullName>
    </submittedName>
</protein>
<feature type="transmembrane region" description="Helical" evidence="1">
    <location>
        <begin position="6"/>
        <end position="26"/>
    </location>
</feature>
<reference evidence="3 4" key="1">
    <citation type="submission" date="2019-02" db="EMBL/GenBank/DDBJ databases">
        <title>Genome sequencing of Clostridium botulinum clinical isolates.</title>
        <authorList>
            <person name="Brunt J."/>
            <person name="Van Vliet A.H.M."/>
            <person name="Stringer S.C."/>
            <person name="Grant K.A."/>
            <person name="Carter A.C."/>
            <person name="Peck M.W."/>
        </authorList>
    </citation>
    <scope>NUCLEOTIDE SEQUENCE [LARGE SCALE GENOMIC DNA]</scope>
    <source>
        <strain evidence="3 4">H113700579</strain>
    </source>
</reference>
<evidence type="ECO:0000256" key="1">
    <source>
        <dbReference type="SAM" id="Phobius"/>
    </source>
</evidence>
<accession>A0A6M0SK99</accession>
<gene>
    <name evidence="3" type="ORF">EXM65_03030</name>
</gene>
<keyword evidence="1" id="KW-1133">Transmembrane helix</keyword>
<evidence type="ECO:0000313" key="3">
    <source>
        <dbReference type="EMBL" id="NFA41580.1"/>
    </source>
</evidence>
<dbReference type="Proteomes" id="UP000472355">
    <property type="component" value="Unassembled WGS sequence"/>
</dbReference>
<feature type="transmembrane region" description="Helical" evidence="1">
    <location>
        <begin position="46"/>
        <end position="71"/>
    </location>
</feature>
<feature type="transmembrane region" description="Helical" evidence="1">
    <location>
        <begin position="195"/>
        <end position="212"/>
    </location>
</feature>
<keyword evidence="1" id="KW-0812">Transmembrane</keyword>
<feature type="domain" description="SMODS-associated and fused to various effectors" evidence="2">
    <location>
        <begin position="186"/>
        <end position="374"/>
    </location>
</feature>